<comment type="catalytic activity">
    <reaction evidence="15 16">
        <text>L-aspartate + ATP = 4-phospho-L-aspartate + ADP</text>
        <dbReference type="Rhea" id="RHEA:23776"/>
        <dbReference type="ChEBI" id="CHEBI:29991"/>
        <dbReference type="ChEBI" id="CHEBI:30616"/>
        <dbReference type="ChEBI" id="CHEBI:57535"/>
        <dbReference type="ChEBI" id="CHEBI:456216"/>
        <dbReference type="EC" id="2.7.2.4"/>
    </reaction>
</comment>
<dbReference type="Pfam" id="PF00696">
    <property type="entry name" value="AA_kinase"/>
    <property type="match status" value="1"/>
</dbReference>
<evidence type="ECO:0000256" key="9">
    <source>
        <dbReference type="ARBA" id="ARBA00022679"/>
    </source>
</evidence>
<evidence type="ECO:0000256" key="1">
    <source>
        <dbReference type="ARBA" id="ARBA00002843"/>
    </source>
</evidence>
<dbReference type="NCBIfam" id="NF005153">
    <property type="entry name" value="PRK06635.1-1"/>
    <property type="match status" value="1"/>
</dbReference>
<dbReference type="InterPro" id="IPR001048">
    <property type="entry name" value="Asp/Glu/Uridylate_kinase"/>
</dbReference>
<name>A0ABV3HCL8_9ACTN</name>
<dbReference type="RefSeq" id="WP_344208906.1">
    <property type="nucleotide sequence ID" value="NZ_BAAAMV010000005.1"/>
</dbReference>
<keyword evidence="12" id="KW-0067">ATP-binding</keyword>
<comment type="function">
    <text evidence="1">Catalyzes the phosphorylation of the beta-carboxyl group of aspartic acid with ATP to yield 4-phospho-L-aspartate, which is involved in the branched biosynthetic pathway leading to the biosynthesis of amino acids lysine, threonine, isoleucine and methionine.</text>
</comment>
<evidence type="ECO:0000256" key="3">
    <source>
        <dbReference type="ARBA" id="ARBA00004986"/>
    </source>
</evidence>
<feature type="domain" description="ACT" evidence="18">
    <location>
        <begin position="269"/>
        <end position="354"/>
    </location>
</feature>
<dbReference type="NCBIfam" id="TIGR00657">
    <property type="entry name" value="asp_kinases"/>
    <property type="match status" value="1"/>
</dbReference>
<comment type="similarity">
    <text evidence="5 16">Belongs to the aspartokinase family.</text>
</comment>
<proteinExistence type="inferred from homology"/>
<evidence type="ECO:0000256" key="16">
    <source>
        <dbReference type="RuleBase" id="RU003448"/>
    </source>
</evidence>
<dbReference type="PROSITE" id="PS00324">
    <property type="entry name" value="ASPARTOKINASE"/>
    <property type="match status" value="1"/>
</dbReference>
<evidence type="ECO:0000256" key="5">
    <source>
        <dbReference type="ARBA" id="ARBA00010122"/>
    </source>
</evidence>
<keyword evidence="14" id="KW-0457">Lysine biosynthesis</keyword>
<evidence type="ECO:0000256" key="14">
    <source>
        <dbReference type="ARBA" id="ARBA00023154"/>
    </source>
</evidence>
<dbReference type="EC" id="2.7.2.4" evidence="6 16"/>
<keyword evidence="20" id="KW-1185">Reference proteome</keyword>
<evidence type="ECO:0000256" key="12">
    <source>
        <dbReference type="ARBA" id="ARBA00022840"/>
    </source>
</evidence>
<dbReference type="SUPFAM" id="SSF53633">
    <property type="entry name" value="Carbamate kinase-like"/>
    <property type="match status" value="1"/>
</dbReference>
<dbReference type="PANTHER" id="PTHR21499:SF3">
    <property type="entry name" value="ASPARTOKINASE"/>
    <property type="match status" value="1"/>
</dbReference>
<dbReference type="NCBIfam" id="NF005154">
    <property type="entry name" value="PRK06635.1-2"/>
    <property type="match status" value="1"/>
</dbReference>
<evidence type="ECO:0000256" key="17">
    <source>
        <dbReference type="RuleBase" id="RU004249"/>
    </source>
</evidence>
<evidence type="ECO:0000259" key="18">
    <source>
        <dbReference type="PROSITE" id="PS51671"/>
    </source>
</evidence>
<dbReference type="Gene3D" id="3.40.1160.10">
    <property type="entry name" value="Acetylglutamate kinase-like"/>
    <property type="match status" value="1"/>
</dbReference>
<dbReference type="InterPro" id="IPR054352">
    <property type="entry name" value="ACT_Aspartokinase"/>
</dbReference>
<dbReference type="NCBIfam" id="NF005155">
    <property type="entry name" value="PRK06635.1-4"/>
    <property type="match status" value="1"/>
</dbReference>
<evidence type="ECO:0000256" key="2">
    <source>
        <dbReference type="ARBA" id="ARBA00004766"/>
    </source>
</evidence>
<dbReference type="EMBL" id="JBFARM010000010">
    <property type="protein sequence ID" value="MEV4290278.1"/>
    <property type="molecule type" value="Genomic_DNA"/>
</dbReference>
<dbReference type="CDD" id="cd04261">
    <property type="entry name" value="AAK_AKii-LysC-BS"/>
    <property type="match status" value="1"/>
</dbReference>
<dbReference type="Gene3D" id="3.30.2130.10">
    <property type="entry name" value="VC0802-like"/>
    <property type="match status" value="1"/>
</dbReference>
<comment type="pathway">
    <text evidence="3 17">Amino-acid biosynthesis; L-methionine biosynthesis via de novo pathway; L-homoserine from L-aspartate: step 1/3.</text>
</comment>
<organism evidence="19 20">
    <name type="scientific">Nonomuraea bangladeshensis</name>
    <dbReference type="NCBI Taxonomy" id="404385"/>
    <lineage>
        <taxon>Bacteria</taxon>
        <taxon>Bacillati</taxon>
        <taxon>Actinomycetota</taxon>
        <taxon>Actinomycetes</taxon>
        <taxon>Streptosporangiales</taxon>
        <taxon>Streptosporangiaceae</taxon>
        <taxon>Nonomuraea</taxon>
    </lineage>
</organism>
<evidence type="ECO:0000256" key="4">
    <source>
        <dbReference type="ARBA" id="ARBA00005139"/>
    </source>
</evidence>
<dbReference type="PANTHER" id="PTHR21499">
    <property type="entry name" value="ASPARTATE KINASE"/>
    <property type="match status" value="1"/>
</dbReference>
<dbReference type="CDD" id="cd04923">
    <property type="entry name" value="ACT_AK-LysC-DapG-like_2"/>
    <property type="match status" value="1"/>
</dbReference>
<evidence type="ECO:0000256" key="8">
    <source>
        <dbReference type="ARBA" id="ARBA00022605"/>
    </source>
</evidence>
<evidence type="ECO:0000256" key="11">
    <source>
        <dbReference type="ARBA" id="ARBA00022777"/>
    </source>
</evidence>
<dbReference type="InterPro" id="IPR001341">
    <property type="entry name" value="Asp_kinase"/>
</dbReference>
<sequence>MALVVQKYGGSSVADASCIKRVAQRIVATKKAGNDVVVIVSAMGDTTDELLDLAEQVSPLPPGRELDMLLTSGERISMALLAMAIANLGHEARSFTGSQAGVITDSTHGKARIIDVTPGRIQEAIAQGHIAIVAGFQGVSQNTKDITTLGRGGSDTTAVALAAALDADVCEIYTDVDGIFTADPRIVPPARQIPRISYDEMMEMAACGAKILHLRCVEYARRFDLPIHVRSSFSTKEGTWVVSDPYTEGTEMEQPIISGVAHDRSEAKITVVGVPDKVGEAAFIFKTLADAEINIDMIVQNVSAAATGRTDISFTLPAADAQTALSALKKIQERIGFESLLFDDQIGKVSLIGAGMRSHPGVTATFFAAIADAGVNIEMISTSEIRISVVVGQDGVDAAVAAAHRAFDLDADQVEATVYGGTGR</sequence>
<gene>
    <name evidence="19" type="ORF">AB0K40_32610</name>
</gene>
<dbReference type="CDD" id="cd04913">
    <property type="entry name" value="ACT_AKii-LysC-BS-like_1"/>
    <property type="match status" value="1"/>
</dbReference>
<reference evidence="19 20" key="1">
    <citation type="submission" date="2024-06" db="EMBL/GenBank/DDBJ databases">
        <title>The Natural Products Discovery Center: Release of the First 8490 Sequenced Strains for Exploring Actinobacteria Biosynthetic Diversity.</title>
        <authorList>
            <person name="Kalkreuter E."/>
            <person name="Kautsar S.A."/>
            <person name="Yang D."/>
            <person name="Bader C.D."/>
            <person name="Teijaro C.N."/>
            <person name="Fluegel L."/>
            <person name="Davis C.M."/>
            <person name="Simpson J.R."/>
            <person name="Lauterbach L."/>
            <person name="Steele A.D."/>
            <person name="Gui C."/>
            <person name="Meng S."/>
            <person name="Li G."/>
            <person name="Viehrig K."/>
            <person name="Ye F."/>
            <person name="Su P."/>
            <person name="Kiefer A.F."/>
            <person name="Nichols A."/>
            <person name="Cepeda A.J."/>
            <person name="Yan W."/>
            <person name="Fan B."/>
            <person name="Jiang Y."/>
            <person name="Adhikari A."/>
            <person name="Zheng C.-J."/>
            <person name="Schuster L."/>
            <person name="Cowan T.M."/>
            <person name="Smanski M.J."/>
            <person name="Chevrette M.G."/>
            <person name="De Carvalho L.P.S."/>
            <person name="Shen B."/>
        </authorList>
    </citation>
    <scope>NUCLEOTIDE SEQUENCE [LARGE SCALE GENOMIC DNA]</scope>
    <source>
        <strain evidence="19 20">NPDC049574</strain>
    </source>
</reference>
<comment type="caution">
    <text evidence="19">The sequence shown here is derived from an EMBL/GenBank/DDBJ whole genome shotgun (WGS) entry which is preliminary data.</text>
</comment>
<dbReference type="InterPro" id="IPR045865">
    <property type="entry name" value="ACT-like_dom_sf"/>
</dbReference>
<evidence type="ECO:0000313" key="19">
    <source>
        <dbReference type="EMBL" id="MEV4290278.1"/>
    </source>
</evidence>
<dbReference type="InterPro" id="IPR036393">
    <property type="entry name" value="AceGlu_kinase-like_sf"/>
</dbReference>
<protein>
    <recommendedName>
        <fullName evidence="7 16">Aspartokinase</fullName>
        <ecNumber evidence="6 16">2.7.2.4</ecNumber>
    </recommendedName>
</protein>
<keyword evidence="8 17" id="KW-0028">Amino-acid biosynthesis</keyword>
<dbReference type="SUPFAM" id="SSF55021">
    <property type="entry name" value="ACT-like"/>
    <property type="match status" value="2"/>
</dbReference>
<comment type="pathway">
    <text evidence="4 17">Amino-acid biosynthesis; L-threonine biosynthesis; L-threonine from L-aspartate: step 1/5.</text>
</comment>
<dbReference type="InterPro" id="IPR005260">
    <property type="entry name" value="Asp_kin_monofn"/>
</dbReference>
<comment type="pathway">
    <text evidence="2 17">Amino-acid biosynthesis; L-lysine biosynthesis via DAP pathway; (S)-tetrahydrodipicolinate from L-aspartate: step 1/4.</text>
</comment>
<evidence type="ECO:0000256" key="15">
    <source>
        <dbReference type="ARBA" id="ARBA00047872"/>
    </source>
</evidence>
<dbReference type="GO" id="GO:0004072">
    <property type="term" value="F:aspartate kinase activity"/>
    <property type="evidence" value="ECO:0007669"/>
    <property type="project" value="UniProtKB-EC"/>
</dbReference>
<keyword evidence="11 16" id="KW-0418">Kinase</keyword>
<evidence type="ECO:0000256" key="13">
    <source>
        <dbReference type="ARBA" id="ARBA00022915"/>
    </source>
</evidence>
<keyword evidence="10" id="KW-0547">Nucleotide-binding</keyword>
<evidence type="ECO:0000256" key="10">
    <source>
        <dbReference type="ARBA" id="ARBA00022741"/>
    </source>
</evidence>
<dbReference type="InterPro" id="IPR002912">
    <property type="entry name" value="ACT_dom"/>
</dbReference>
<evidence type="ECO:0000256" key="7">
    <source>
        <dbReference type="ARBA" id="ARBA00016273"/>
    </source>
</evidence>
<dbReference type="Proteomes" id="UP001552427">
    <property type="component" value="Unassembled WGS sequence"/>
</dbReference>
<dbReference type="PROSITE" id="PS51671">
    <property type="entry name" value="ACT"/>
    <property type="match status" value="1"/>
</dbReference>
<dbReference type="Pfam" id="PF22468">
    <property type="entry name" value="ACT_9"/>
    <property type="match status" value="2"/>
</dbReference>
<accession>A0ABV3HCL8</accession>
<dbReference type="InterPro" id="IPR041740">
    <property type="entry name" value="AKii-LysC-BS"/>
</dbReference>
<keyword evidence="13" id="KW-0220">Diaminopimelate biosynthesis</keyword>
<evidence type="ECO:0000256" key="6">
    <source>
        <dbReference type="ARBA" id="ARBA00013059"/>
    </source>
</evidence>
<evidence type="ECO:0000313" key="20">
    <source>
        <dbReference type="Proteomes" id="UP001552427"/>
    </source>
</evidence>
<dbReference type="NCBIfam" id="TIGR00656">
    <property type="entry name" value="asp_kin_monofn"/>
    <property type="match status" value="1"/>
</dbReference>
<dbReference type="InterPro" id="IPR018042">
    <property type="entry name" value="Aspartate_kinase_CS"/>
</dbReference>
<dbReference type="PIRSF" id="PIRSF000726">
    <property type="entry name" value="Asp_kin"/>
    <property type="match status" value="1"/>
</dbReference>
<keyword evidence="9 16" id="KW-0808">Transferase</keyword>